<dbReference type="Gene3D" id="3.30.240.20">
    <property type="entry name" value="bsu07140 like domains"/>
    <property type="match status" value="1"/>
</dbReference>
<evidence type="ECO:0000259" key="8">
    <source>
        <dbReference type="Pfam" id="PF04239"/>
    </source>
</evidence>
<dbReference type="AlphaFoldDB" id="A0A556P8T2"/>
<dbReference type="Pfam" id="PF04239">
    <property type="entry name" value="DUF421"/>
    <property type="match status" value="1"/>
</dbReference>
<evidence type="ECO:0000256" key="1">
    <source>
        <dbReference type="ARBA" id="ARBA00004651"/>
    </source>
</evidence>
<comment type="similarity">
    <text evidence="2">Belongs to the UPF0702 family.</text>
</comment>
<sequence>MFFNGWEPLIRILILGITSYFFLIFFLRISGKRTLSKMNMFDLIITVAIGSTFATIILNSKISISEGIVALGLLTFLQYLVAWLSFRSKLFRNLIKSTPVLLFYEGRYKTKAMKVNRVHRSEILQSVREQGIGSLDQVKAVVMETNGSLSIIRKSENDDENALQNVTEISGK</sequence>
<dbReference type="OrthoDB" id="9793799at2"/>
<keyword evidence="3" id="KW-1003">Cell membrane</keyword>
<evidence type="ECO:0000256" key="5">
    <source>
        <dbReference type="ARBA" id="ARBA00022989"/>
    </source>
</evidence>
<keyword evidence="4 7" id="KW-0812">Transmembrane</keyword>
<evidence type="ECO:0000256" key="7">
    <source>
        <dbReference type="SAM" id="Phobius"/>
    </source>
</evidence>
<evidence type="ECO:0000256" key="6">
    <source>
        <dbReference type="ARBA" id="ARBA00023136"/>
    </source>
</evidence>
<dbReference type="InterPro" id="IPR048454">
    <property type="entry name" value="YetF_N"/>
</dbReference>
<dbReference type="RefSeq" id="WP_144089503.1">
    <property type="nucleotide sequence ID" value="NZ_VMHE01000029.1"/>
</dbReference>
<evidence type="ECO:0000313" key="10">
    <source>
        <dbReference type="EMBL" id="TSJ60806.1"/>
    </source>
</evidence>
<dbReference type="InterPro" id="IPR023090">
    <property type="entry name" value="UPF0702_alpha/beta_dom_sf"/>
</dbReference>
<keyword evidence="6 7" id="KW-0472">Membrane</keyword>
<keyword evidence="5 7" id="KW-1133">Transmembrane helix</keyword>
<comment type="subcellular location">
    <subcellularLocation>
        <location evidence="1">Cell membrane</location>
        <topology evidence="1">Multi-pass membrane protein</topology>
    </subcellularLocation>
</comment>
<gene>
    <name evidence="10" type="ORF">FPQ13_11645</name>
</gene>
<evidence type="ECO:0000259" key="9">
    <source>
        <dbReference type="Pfam" id="PF20730"/>
    </source>
</evidence>
<evidence type="ECO:0000256" key="2">
    <source>
        <dbReference type="ARBA" id="ARBA00006448"/>
    </source>
</evidence>
<keyword evidence="11" id="KW-1185">Reference proteome</keyword>
<evidence type="ECO:0000256" key="3">
    <source>
        <dbReference type="ARBA" id="ARBA00022475"/>
    </source>
</evidence>
<accession>A0A556P8T2</accession>
<dbReference type="InterPro" id="IPR007353">
    <property type="entry name" value="DUF421"/>
</dbReference>
<feature type="transmembrane region" description="Helical" evidence="7">
    <location>
        <begin position="41"/>
        <end position="62"/>
    </location>
</feature>
<dbReference type="GO" id="GO:0005886">
    <property type="term" value="C:plasma membrane"/>
    <property type="evidence" value="ECO:0007669"/>
    <property type="project" value="UniProtKB-SubCell"/>
</dbReference>
<dbReference type="EMBL" id="VMHE01000029">
    <property type="protein sequence ID" value="TSJ60806.1"/>
    <property type="molecule type" value="Genomic_DNA"/>
</dbReference>
<feature type="domain" description="YetF C-terminal" evidence="8">
    <location>
        <begin position="87"/>
        <end position="159"/>
    </location>
</feature>
<proteinExistence type="inferred from homology"/>
<dbReference type="Proteomes" id="UP000316425">
    <property type="component" value="Unassembled WGS sequence"/>
</dbReference>
<dbReference type="PANTHER" id="PTHR34582">
    <property type="entry name" value="UPF0702 TRANSMEMBRANE PROTEIN YCAP"/>
    <property type="match status" value="1"/>
</dbReference>
<reference evidence="10 11" key="1">
    <citation type="submission" date="2019-07" db="EMBL/GenBank/DDBJ databases">
        <title>Allobacillus sp. nov. SKP isolated from shrimp paste of Euphausiacea.</title>
        <authorList>
            <person name="Kanchanasin P."/>
            <person name="Tanasupawat S."/>
            <person name="Shi W."/>
            <person name="Wu L."/>
            <person name="Ma J."/>
        </authorList>
    </citation>
    <scope>NUCLEOTIDE SEQUENCE [LARGE SCALE GENOMIC DNA]</scope>
    <source>
        <strain evidence="10 11">SKP4-8</strain>
    </source>
</reference>
<feature type="transmembrane region" description="Helical" evidence="7">
    <location>
        <begin position="68"/>
        <end position="86"/>
    </location>
</feature>
<feature type="transmembrane region" description="Helical" evidence="7">
    <location>
        <begin position="12"/>
        <end position="29"/>
    </location>
</feature>
<dbReference type="Pfam" id="PF20730">
    <property type="entry name" value="YetF_N"/>
    <property type="match status" value="1"/>
</dbReference>
<evidence type="ECO:0000256" key="4">
    <source>
        <dbReference type="ARBA" id="ARBA00022692"/>
    </source>
</evidence>
<organism evidence="10 11">
    <name type="scientific">Allobacillus salarius</name>
    <dbReference type="NCBI Taxonomy" id="1955272"/>
    <lineage>
        <taxon>Bacteria</taxon>
        <taxon>Bacillati</taxon>
        <taxon>Bacillota</taxon>
        <taxon>Bacilli</taxon>
        <taxon>Bacillales</taxon>
        <taxon>Bacillaceae</taxon>
        <taxon>Allobacillus</taxon>
    </lineage>
</organism>
<evidence type="ECO:0000313" key="11">
    <source>
        <dbReference type="Proteomes" id="UP000316425"/>
    </source>
</evidence>
<feature type="domain" description="YetF-like N-terminal transmembrane" evidence="9">
    <location>
        <begin position="17"/>
        <end position="84"/>
    </location>
</feature>
<name>A0A556P8T2_9BACI</name>
<protein>
    <submittedName>
        <fullName evidence="10">DUF421 domain-containing protein</fullName>
    </submittedName>
</protein>
<comment type="caution">
    <text evidence="10">The sequence shown here is derived from an EMBL/GenBank/DDBJ whole genome shotgun (WGS) entry which is preliminary data.</text>
</comment>
<dbReference type="PANTHER" id="PTHR34582:SF6">
    <property type="entry name" value="UPF0702 TRANSMEMBRANE PROTEIN YCAP"/>
    <property type="match status" value="1"/>
</dbReference>